<keyword evidence="3" id="KW-0201">Cytochrome c-type biogenesis</keyword>
<dbReference type="InterPro" id="IPR007816">
    <property type="entry name" value="ResB-like_domain"/>
</dbReference>
<dbReference type="InterPro" id="IPR023494">
    <property type="entry name" value="Cyt_c_bgen_Ccs1/CcsB/ResB"/>
</dbReference>
<dbReference type="Pfam" id="PF05140">
    <property type="entry name" value="ResB"/>
    <property type="match status" value="1"/>
</dbReference>
<feature type="transmembrane region" description="Helical" evidence="6">
    <location>
        <begin position="21"/>
        <end position="39"/>
    </location>
</feature>
<keyword evidence="5 6" id="KW-0472">Membrane</keyword>
<dbReference type="KEGG" id="sniv:SFSGTM_26160"/>
<keyword evidence="4 6" id="KW-1133">Transmembrane helix</keyword>
<evidence type="ECO:0000256" key="1">
    <source>
        <dbReference type="ARBA" id="ARBA00004141"/>
    </source>
</evidence>
<dbReference type="Proteomes" id="UP000463939">
    <property type="component" value="Chromosome"/>
</dbReference>
<evidence type="ECO:0000313" key="8">
    <source>
        <dbReference type="EMBL" id="BBP01908.1"/>
    </source>
</evidence>
<evidence type="ECO:0000256" key="5">
    <source>
        <dbReference type="ARBA" id="ARBA00023136"/>
    </source>
</evidence>
<protein>
    <submittedName>
        <fullName evidence="8">Cytochrome c biogenesis protein</fullName>
    </submittedName>
</protein>
<reference evidence="9" key="1">
    <citation type="submission" date="2019-11" db="EMBL/GenBank/DDBJ databases">
        <title>Isolation and characterization of a novel species in the genus Sulfuriferula.</title>
        <authorList>
            <person name="Mochizuki J."/>
            <person name="Kojima H."/>
            <person name="Fukui M."/>
        </authorList>
    </citation>
    <scope>NUCLEOTIDE SEQUENCE [LARGE SCALE GENOMIC DNA]</scope>
    <source>
        <strain evidence="9">SGTM</strain>
    </source>
</reference>
<keyword evidence="2 6" id="KW-0812">Transmembrane</keyword>
<dbReference type="EMBL" id="AP021881">
    <property type="protein sequence ID" value="BBP01908.1"/>
    <property type="molecule type" value="Genomic_DNA"/>
</dbReference>
<dbReference type="PANTHER" id="PTHR31566:SF0">
    <property type="entry name" value="CYTOCHROME C BIOGENESIS PROTEIN CCS1, CHLOROPLASTIC"/>
    <property type="match status" value="1"/>
</dbReference>
<evidence type="ECO:0000259" key="7">
    <source>
        <dbReference type="Pfam" id="PF05140"/>
    </source>
</evidence>
<feature type="transmembrane region" description="Helical" evidence="6">
    <location>
        <begin position="605"/>
        <end position="623"/>
    </location>
</feature>
<evidence type="ECO:0000256" key="6">
    <source>
        <dbReference type="SAM" id="Phobius"/>
    </source>
</evidence>
<dbReference type="PANTHER" id="PTHR31566">
    <property type="entry name" value="CYTOCHROME C BIOGENESIS PROTEIN CCS1, CHLOROPLASTIC"/>
    <property type="match status" value="1"/>
</dbReference>
<name>A0A809S4J2_9PROT</name>
<gene>
    <name evidence="8" type="ORF">SFSGTM_26160</name>
</gene>
<feature type="transmembrane region" description="Helical" evidence="6">
    <location>
        <begin position="163"/>
        <end position="181"/>
    </location>
</feature>
<comment type="subcellular location">
    <subcellularLocation>
        <location evidence="1">Membrane</location>
        <topology evidence="1">Multi-pass membrane protein</topology>
    </subcellularLocation>
</comment>
<evidence type="ECO:0000256" key="3">
    <source>
        <dbReference type="ARBA" id="ARBA00022748"/>
    </source>
</evidence>
<evidence type="ECO:0000256" key="4">
    <source>
        <dbReference type="ARBA" id="ARBA00022989"/>
    </source>
</evidence>
<proteinExistence type="predicted"/>
<dbReference type="AlphaFoldDB" id="A0A809S4J2"/>
<organism evidence="8 9">
    <name type="scientific">Sulfuriferula nivalis</name>
    <dbReference type="NCBI Taxonomy" id="2675298"/>
    <lineage>
        <taxon>Bacteria</taxon>
        <taxon>Pseudomonadati</taxon>
        <taxon>Pseudomonadota</taxon>
        <taxon>Betaproteobacteria</taxon>
        <taxon>Nitrosomonadales</taxon>
        <taxon>Sulfuricellaceae</taxon>
        <taxon>Sulfuriferula</taxon>
    </lineage>
</organism>
<keyword evidence="9" id="KW-1185">Reference proteome</keyword>
<evidence type="ECO:0000256" key="2">
    <source>
        <dbReference type="ARBA" id="ARBA00022692"/>
    </source>
</evidence>
<feature type="domain" description="ResB-like" evidence="7">
    <location>
        <begin position="19"/>
        <end position="655"/>
    </location>
</feature>
<dbReference type="GO" id="GO:0017004">
    <property type="term" value="P:cytochrome complex assembly"/>
    <property type="evidence" value="ECO:0007669"/>
    <property type="project" value="UniProtKB-KW"/>
</dbReference>
<dbReference type="GO" id="GO:0016020">
    <property type="term" value="C:membrane"/>
    <property type="evidence" value="ECO:0007669"/>
    <property type="project" value="UniProtKB-SubCell"/>
</dbReference>
<sequence>MNKQSATFSRSVYELLSSMRFAISLLTILAIASIIGTVLKQNEPYANYIIEFGQYWFTAFKWLGLYDVYRTHWFVTILAILVLSTSTCIYRNLPMMIREMRSYRENATEQSLRHFQHVAEFPANNISADQLTTYLDNQGYHYKQKQDGDHLLIAAKRGSANRLGYIFTHSAIVLICIGGLIDSNIPLKIEQTFGWKKIETRDLAESQVPAISRLSANNLSFRGNVTIPEGSSADVVFLNIADGYMVQELPFKIGLNKFHIEHYTTGQPKMFASDITIIDKKTNRPILTHTVTVNHPLIYDGIAIFQASFGDGGTHLNLNGWNLFDHSGESFPVTGSIHDTSKLATDDTQYTIEFSDFRPFNIENFGDDQKTMHDTRAVFGGNAVADKKNLHNVGPSFQYKLRSADGQAKEYSNYMLPMLLDKRWYLLSGMRDAPNQPFQYIRFPLDPERTLSGFMRLRGAMLNKSLHPEIAQHFVASAIPDAPADVRSKLVDSATKVLDIFSQGGYKALSEFIEAKVPVAERDNAAQTYLKILELSTYQAYVITQAQAHQPAPKMNDETGWFIRDSLNSISDIFFYGAPVYLQLATYDEVQATGLQLTRSPGKNIVFGGSGLLVLGVFSMFYIRERRLWLLIKHNSVLFAMSSNRKTLDFNNEFARHQQDIADIVKGT</sequence>
<evidence type="ECO:0000313" key="9">
    <source>
        <dbReference type="Proteomes" id="UP000463939"/>
    </source>
</evidence>
<accession>A0A809S4J2</accession>
<feature type="transmembrane region" description="Helical" evidence="6">
    <location>
        <begin position="73"/>
        <end position="93"/>
    </location>
</feature>